<dbReference type="Proteomes" id="UP001470230">
    <property type="component" value="Unassembled WGS sequence"/>
</dbReference>
<keyword evidence="2" id="KW-1185">Reference proteome</keyword>
<dbReference type="SFLD" id="SFLDS00003">
    <property type="entry name" value="Haloacid_Dehalogenase"/>
    <property type="match status" value="1"/>
</dbReference>
<dbReference type="PANTHER" id="PTHR18901:SF38">
    <property type="entry name" value="PSEUDOURIDINE-5'-PHOSPHATASE"/>
    <property type="match status" value="1"/>
</dbReference>
<name>A0ABR2KGM6_9EUKA</name>
<dbReference type="Gene3D" id="3.40.50.1000">
    <property type="entry name" value="HAD superfamily/HAD-like"/>
    <property type="match status" value="1"/>
</dbReference>
<dbReference type="Pfam" id="PF13419">
    <property type="entry name" value="HAD_2"/>
    <property type="match status" value="1"/>
</dbReference>
<dbReference type="PANTHER" id="PTHR18901">
    <property type="entry name" value="2-DEOXYGLUCOSE-6-PHOSPHATE PHOSPHATASE 2"/>
    <property type="match status" value="1"/>
</dbReference>
<dbReference type="InterPro" id="IPR041492">
    <property type="entry name" value="HAD_2"/>
</dbReference>
<proteinExistence type="predicted"/>
<dbReference type="InterPro" id="IPR036412">
    <property type="entry name" value="HAD-like_sf"/>
</dbReference>
<organism evidence="1 2">
    <name type="scientific">Tritrichomonas musculus</name>
    <dbReference type="NCBI Taxonomy" id="1915356"/>
    <lineage>
        <taxon>Eukaryota</taxon>
        <taxon>Metamonada</taxon>
        <taxon>Parabasalia</taxon>
        <taxon>Tritrichomonadida</taxon>
        <taxon>Tritrichomonadidae</taxon>
        <taxon>Tritrichomonas</taxon>
    </lineage>
</organism>
<dbReference type="NCBIfam" id="TIGR01509">
    <property type="entry name" value="HAD-SF-IA-v3"/>
    <property type="match status" value="1"/>
</dbReference>
<dbReference type="InterPro" id="IPR023214">
    <property type="entry name" value="HAD_sf"/>
</dbReference>
<protein>
    <submittedName>
        <fullName evidence="1">Pseudouridine-5'-phosphatase</fullName>
    </submittedName>
</protein>
<gene>
    <name evidence="1" type="ORF">M9Y10_035067</name>
</gene>
<dbReference type="PRINTS" id="PR00413">
    <property type="entry name" value="HADHALOGNASE"/>
</dbReference>
<reference evidence="1 2" key="1">
    <citation type="submission" date="2024-04" db="EMBL/GenBank/DDBJ databases">
        <title>Tritrichomonas musculus Genome.</title>
        <authorList>
            <person name="Alves-Ferreira E."/>
            <person name="Grigg M."/>
            <person name="Lorenzi H."/>
            <person name="Galac M."/>
        </authorList>
    </citation>
    <scope>NUCLEOTIDE SEQUENCE [LARGE SCALE GENOMIC DNA]</scope>
    <source>
        <strain evidence="1 2">EAF2021</strain>
    </source>
</reference>
<dbReference type="SUPFAM" id="SSF56784">
    <property type="entry name" value="HAD-like"/>
    <property type="match status" value="1"/>
</dbReference>
<dbReference type="Gene3D" id="1.10.150.240">
    <property type="entry name" value="Putative phosphatase, domain 2"/>
    <property type="match status" value="1"/>
</dbReference>
<sequence length="231" mass="26208">MSSSNKIWPKPIRAIIFDNDGTLSDTEWAYSWAHKQITGEELSWDLKPQLMGKSALETCKFYVSHYHLNKSPEELVKERSKILEQCWKKVKLLPGATEITDSFKSMGIPMCIATSSRRESFEQKIAEHKDLLNKMHHAVCGSEVKRGKPNPDIFELALEKFNDKSLKPDEIIVFEDSPLGIKAANVLGMASVYVPDPNVDIEKSLAEVDAKATIVIKSLNDFDFNMFDWSK</sequence>
<evidence type="ECO:0000313" key="1">
    <source>
        <dbReference type="EMBL" id="KAK8890294.1"/>
    </source>
</evidence>
<accession>A0ABR2KGM6</accession>
<dbReference type="SFLD" id="SFLDG01129">
    <property type="entry name" value="C1.5:_HAD__Beta-PGM__Phosphata"/>
    <property type="match status" value="1"/>
</dbReference>
<comment type="caution">
    <text evidence="1">The sequence shown here is derived from an EMBL/GenBank/DDBJ whole genome shotgun (WGS) entry which is preliminary data.</text>
</comment>
<dbReference type="EMBL" id="JAPFFF010000005">
    <property type="protein sequence ID" value="KAK8890294.1"/>
    <property type="molecule type" value="Genomic_DNA"/>
</dbReference>
<evidence type="ECO:0000313" key="2">
    <source>
        <dbReference type="Proteomes" id="UP001470230"/>
    </source>
</evidence>
<dbReference type="InterPro" id="IPR023198">
    <property type="entry name" value="PGP-like_dom2"/>
</dbReference>
<dbReference type="InterPro" id="IPR006439">
    <property type="entry name" value="HAD-SF_hydro_IA"/>
</dbReference>